<proteinExistence type="predicted"/>
<dbReference type="Proteomes" id="UP000008367">
    <property type="component" value="Unassembled WGS sequence"/>
</dbReference>
<gene>
    <name evidence="1" type="ORF">VCHENC02_4281</name>
</gene>
<evidence type="ECO:0000313" key="1">
    <source>
        <dbReference type="EMBL" id="EKM29947.1"/>
    </source>
</evidence>
<reference evidence="1 2" key="1">
    <citation type="submission" date="2012-10" db="EMBL/GenBank/DDBJ databases">
        <title>Genome sequence of Vibrio Cholerae HENC-02.</title>
        <authorList>
            <person name="Eppinger M."/>
            <person name="Hasan N.A."/>
            <person name="Sengamalay N."/>
            <person name="Hine E."/>
            <person name="Su Q."/>
            <person name="Daugherty S.C."/>
            <person name="Young S."/>
            <person name="Sadzewicz L."/>
            <person name="Tallon L."/>
            <person name="Cebula T.A."/>
            <person name="Ravel J."/>
            <person name="Colwell R.R."/>
        </authorList>
    </citation>
    <scope>NUCLEOTIDE SEQUENCE [LARGE SCALE GENOMIC DNA]</scope>
    <source>
        <strain evidence="1 2">HENC-02</strain>
    </source>
</reference>
<protein>
    <submittedName>
        <fullName evidence="1">Uncharacterized protein</fullName>
    </submittedName>
</protein>
<sequence length="22" mass="2679">MEEVVLIFVHSLEDKHIEQRNL</sequence>
<evidence type="ECO:0000313" key="2">
    <source>
        <dbReference type="Proteomes" id="UP000008367"/>
    </source>
</evidence>
<dbReference type="EMBL" id="AJSR01001861">
    <property type="protein sequence ID" value="EKM29947.1"/>
    <property type="molecule type" value="Genomic_DNA"/>
</dbReference>
<organism evidence="1 2">
    <name type="scientific">Vibrio harveyi</name>
    <name type="common">Beneckea harveyi</name>
    <dbReference type="NCBI Taxonomy" id="669"/>
    <lineage>
        <taxon>Bacteria</taxon>
        <taxon>Pseudomonadati</taxon>
        <taxon>Pseudomonadota</taxon>
        <taxon>Gammaproteobacteria</taxon>
        <taxon>Vibrionales</taxon>
        <taxon>Vibrionaceae</taxon>
        <taxon>Vibrio</taxon>
    </lineage>
</organism>
<name>A0A454CU70_VIBHA</name>
<dbReference type="AlphaFoldDB" id="A0A454CU70"/>
<comment type="caution">
    <text evidence="1">The sequence shown here is derived from an EMBL/GenBank/DDBJ whole genome shotgun (WGS) entry which is preliminary data.</text>
</comment>
<accession>A0A454CU70</accession>
<feature type="non-terminal residue" evidence="1">
    <location>
        <position position="22"/>
    </location>
</feature>